<accession>A0A8J8NG24</accession>
<organism evidence="3 4">
    <name type="scientific">Halteria grandinella</name>
    <dbReference type="NCBI Taxonomy" id="5974"/>
    <lineage>
        <taxon>Eukaryota</taxon>
        <taxon>Sar</taxon>
        <taxon>Alveolata</taxon>
        <taxon>Ciliophora</taxon>
        <taxon>Intramacronucleata</taxon>
        <taxon>Spirotrichea</taxon>
        <taxon>Stichotrichia</taxon>
        <taxon>Sporadotrichida</taxon>
        <taxon>Halteriidae</taxon>
        <taxon>Halteria</taxon>
    </lineage>
</organism>
<dbReference type="AlphaFoldDB" id="A0A8J8NG24"/>
<evidence type="ECO:0000256" key="2">
    <source>
        <dbReference type="SAM" id="SignalP"/>
    </source>
</evidence>
<keyword evidence="1" id="KW-0472">Membrane</keyword>
<gene>
    <name evidence="3" type="ORF">FGO68_gene14660</name>
</gene>
<reference evidence="3" key="1">
    <citation type="submission" date="2019-06" db="EMBL/GenBank/DDBJ databases">
        <authorList>
            <person name="Zheng W."/>
        </authorList>
    </citation>
    <scope>NUCLEOTIDE SEQUENCE</scope>
    <source>
        <strain evidence="3">QDHG01</strain>
    </source>
</reference>
<feature type="signal peptide" evidence="2">
    <location>
        <begin position="1"/>
        <end position="16"/>
    </location>
</feature>
<evidence type="ECO:0000313" key="3">
    <source>
        <dbReference type="EMBL" id="TNV74647.1"/>
    </source>
</evidence>
<keyword evidence="2" id="KW-0732">Signal</keyword>
<name>A0A8J8NG24_HALGN</name>
<proteinExistence type="predicted"/>
<comment type="caution">
    <text evidence="3">The sequence shown here is derived from an EMBL/GenBank/DDBJ whole genome shotgun (WGS) entry which is preliminary data.</text>
</comment>
<feature type="chain" id="PRO_5035215644" evidence="2">
    <location>
        <begin position="17"/>
        <end position="108"/>
    </location>
</feature>
<dbReference type="EMBL" id="RRYP01016743">
    <property type="protein sequence ID" value="TNV74647.1"/>
    <property type="molecule type" value="Genomic_DNA"/>
</dbReference>
<keyword evidence="1" id="KW-1133">Transmembrane helix</keyword>
<keyword evidence="1" id="KW-0812">Transmembrane</keyword>
<evidence type="ECO:0000256" key="1">
    <source>
        <dbReference type="SAM" id="Phobius"/>
    </source>
</evidence>
<sequence>MQQVLLLFIQVHTTLAFTVNTTFFTSIETFTVFLLTLTFLTKTFYFFCGISLYLIPCLIDQFFVFFIIATIKTFTSFTTKFALLKTLTIELQTLCFLTNTSLLKLRKK</sequence>
<evidence type="ECO:0000313" key="4">
    <source>
        <dbReference type="Proteomes" id="UP000785679"/>
    </source>
</evidence>
<keyword evidence="4" id="KW-1185">Reference proteome</keyword>
<feature type="transmembrane region" description="Helical" evidence="1">
    <location>
        <begin position="89"/>
        <end position="105"/>
    </location>
</feature>
<dbReference type="Proteomes" id="UP000785679">
    <property type="component" value="Unassembled WGS sequence"/>
</dbReference>
<protein>
    <submittedName>
        <fullName evidence="3">Uncharacterized protein</fullName>
    </submittedName>
</protein>